<dbReference type="Proteomes" id="UP001499854">
    <property type="component" value="Unassembled WGS sequence"/>
</dbReference>
<evidence type="ECO:0000313" key="4">
    <source>
        <dbReference type="Proteomes" id="UP001499854"/>
    </source>
</evidence>
<name>A0ABN2TCJ3_9ACTN</name>
<dbReference type="SUPFAM" id="SSF52833">
    <property type="entry name" value="Thioredoxin-like"/>
    <property type="match status" value="1"/>
</dbReference>
<dbReference type="EMBL" id="BAAAQM010000083">
    <property type="protein sequence ID" value="GAA2004742.1"/>
    <property type="molecule type" value="Genomic_DNA"/>
</dbReference>
<keyword evidence="2" id="KW-0812">Transmembrane</keyword>
<protein>
    <recommendedName>
        <fullName evidence="5">Thioredoxin domain-containing protein</fullName>
    </recommendedName>
</protein>
<evidence type="ECO:0000313" key="3">
    <source>
        <dbReference type="EMBL" id="GAA2004742.1"/>
    </source>
</evidence>
<comment type="caution">
    <text evidence="3">The sequence shown here is derived from an EMBL/GenBank/DDBJ whole genome shotgun (WGS) entry which is preliminary data.</text>
</comment>
<evidence type="ECO:0000256" key="2">
    <source>
        <dbReference type="SAM" id="Phobius"/>
    </source>
</evidence>
<feature type="compositionally biased region" description="Low complexity" evidence="1">
    <location>
        <begin position="12"/>
        <end position="24"/>
    </location>
</feature>
<feature type="transmembrane region" description="Helical" evidence="2">
    <location>
        <begin position="49"/>
        <end position="74"/>
    </location>
</feature>
<gene>
    <name evidence="3" type="ORF">GCM10009838_83720</name>
</gene>
<feature type="region of interest" description="Disordered" evidence="1">
    <location>
        <begin position="1"/>
        <end position="24"/>
    </location>
</feature>
<evidence type="ECO:0000256" key="1">
    <source>
        <dbReference type="SAM" id="MobiDB-lite"/>
    </source>
</evidence>
<keyword evidence="4" id="KW-1185">Reference proteome</keyword>
<dbReference type="InterPro" id="IPR036249">
    <property type="entry name" value="Thioredoxin-like_sf"/>
</dbReference>
<proteinExistence type="predicted"/>
<evidence type="ECO:0008006" key="5">
    <source>
        <dbReference type="Google" id="ProtNLM"/>
    </source>
</evidence>
<reference evidence="3 4" key="1">
    <citation type="journal article" date="2019" name="Int. J. Syst. Evol. Microbiol.">
        <title>The Global Catalogue of Microorganisms (GCM) 10K type strain sequencing project: providing services to taxonomists for standard genome sequencing and annotation.</title>
        <authorList>
            <consortium name="The Broad Institute Genomics Platform"/>
            <consortium name="The Broad Institute Genome Sequencing Center for Infectious Disease"/>
            <person name="Wu L."/>
            <person name="Ma J."/>
        </authorList>
    </citation>
    <scope>NUCLEOTIDE SEQUENCE [LARGE SCALE GENOMIC DNA]</scope>
    <source>
        <strain evidence="3 4">JCM 16013</strain>
    </source>
</reference>
<keyword evidence="2" id="KW-0472">Membrane</keyword>
<sequence length="229" mass="23445">MGRPAVPAGRTLAPGSAPLAAGRLPAPPSIARAGDLFTSGTRTQEPVMVSFLTALVVVLTPLTLLNLTLLFAVIRRLRAAEAPTGPRPDHLDTLPVPKAGDLVAPFRAQTLDGTAVTDLDLGPADILMCLMPGCDPCKTQLAAVRATTPDRLLLLVFGISEEDPAALTLATSVHDLGRVLITSIDGPIGRALGGVGAFPTFLRVADGAIAAVAGTWAEIAATEPTAVGR</sequence>
<keyword evidence="2" id="KW-1133">Transmembrane helix</keyword>
<organism evidence="3 4">
    <name type="scientific">Catenulispora subtropica</name>
    <dbReference type="NCBI Taxonomy" id="450798"/>
    <lineage>
        <taxon>Bacteria</taxon>
        <taxon>Bacillati</taxon>
        <taxon>Actinomycetota</taxon>
        <taxon>Actinomycetes</taxon>
        <taxon>Catenulisporales</taxon>
        <taxon>Catenulisporaceae</taxon>
        <taxon>Catenulispora</taxon>
    </lineage>
</organism>
<accession>A0ABN2TCJ3</accession>